<evidence type="ECO:0000256" key="4">
    <source>
        <dbReference type="SAM" id="MobiDB-lite"/>
    </source>
</evidence>
<feature type="region of interest" description="Disordered" evidence="4">
    <location>
        <begin position="162"/>
        <end position="193"/>
    </location>
</feature>
<dbReference type="Pfam" id="PF04082">
    <property type="entry name" value="Fungal_trans"/>
    <property type="match status" value="1"/>
</dbReference>
<evidence type="ECO:0000256" key="1">
    <source>
        <dbReference type="ARBA" id="ARBA00023015"/>
    </source>
</evidence>
<keyword evidence="3" id="KW-0539">Nucleus</keyword>
<feature type="compositionally biased region" description="Basic and acidic residues" evidence="4">
    <location>
        <begin position="169"/>
        <end position="183"/>
    </location>
</feature>
<dbReference type="GO" id="GO:0005634">
    <property type="term" value="C:nucleus"/>
    <property type="evidence" value="ECO:0007669"/>
    <property type="project" value="TreeGrafter"/>
</dbReference>
<dbReference type="GO" id="GO:0006351">
    <property type="term" value="P:DNA-templated transcription"/>
    <property type="evidence" value="ECO:0007669"/>
    <property type="project" value="InterPro"/>
</dbReference>
<evidence type="ECO:0000313" key="7">
    <source>
        <dbReference type="Proteomes" id="UP000722485"/>
    </source>
</evidence>
<evidence type="ECO:0000256" key="3">
    <source>
        <dbReference type="ARBA" id="ARBA00023242"/>
    </source>
</evidence>
<evidence type="ECO:0000313" key="6">
    <source>
        <dbReference type="EMBL" id="KAF7549618.1"/>
    </source>
</evidence>
<dbReference type="PANTHER" id="PTHR47424">
    <property type="entry name" value="REGULATORY PROTEIN GAL4"/>
    <property type="match status" value="1"/>
</dbReference>
<accession>A0A9P5HCN5</accession>
<comment type="caution">
    <text evidence="6">The sequence shown here is derived from an EMBL/GenBank/DDBJ whole genome shotgun (WGS) entry which is preliminary data.</text>
</comment>
<dbReference type="OrthoDB" id="2283488at2759"/>
<dbReference type="GO" id="GO:0000978">
    <property type="term" value="F:RNA polymerase II cis-regulatory region sequence-specific DNA binding"/>
    <property type="evidence" value="ECO:0007669"/>
    <property type="project" value="TreeGrafter"/>
</dbReference>
<evidence type="ECO:0000256" key="2">
    <source>
        <dbReference type="ARBA" id="ARBA00023163"/>
    </source>
</evidence>
<proteinExistence type="predicted"/>
<dbReference type="SMART" id="SM00906">
    <property type="entry name" value="Fungal_trans"/>
    <property type="match status" value="1"/>
</dbReference>
<gene>
    <name evidence="6" type="ORF">G7Z17_g6277</name>
</gene>
<feature type="domain" description="Xylanolytic transcriptional activator regulatory" evidence="5">
    <location>
        <begin position="321"/>
        <end position="393"/>
    </location>
</feature>
<feature type="compositionally biased region" description="Low complexity" evidence="4">
    <location>
        <begin position="654"/>
        <end position="664"/>
    </location>
</feature>
<dbReference type="GO" id="GO:0000981">
    <property type="term" value="F:DNA-binding transcription factor activity, RNA polymerase II-specific"/>
    <property type="evidence" value="ECO:0007669"/>
    <property type="project" value="TreeGrafter"/>
</dbReference>
<dbReference type="GO" id="GO:0000435">
    <property type="term" value="P:positive regulation of transcription from RNA polymerase II promoter by galactose"/>
    <property type="evidence" value="ECO:0007669"/>
    <property type="project" value="TreeGrafter"/>
</dbReference>
<feature type="region of interest" description="Disordered" evidence="4">
    <location>
        <begin position="66"/>
        <end position="110"/>
    </location>
</feature>
<keyword evidence="1" id="KW-0805">Transcription regulation</keyword>
<name>A0A9P5HCN5_9HYPO</name>
<keyword evidence="7" id="KW-1185">Reference proteome</keyword>
<organism evidence="6 7">
    <name type="scientific">Cylindrodendrum hubeiense</name>
    <dbReference type="NCBI Taxonomy" id="595255"/>
    <lineage>
        <taxon>Eukaryota</taxon>
        <taxon>Fungi</taxon>
        <taxon>Dikarya</taxon>
        <taxon>Ascomycota</taxon>
        <taxon>Pezizomycotina</taxon>
        <taxon>Sordariomycetes</taxon>
        <taxon>Hypocreomycetidae</taxon>
        <taxon>Hypocreales</taxon>
        <taxon>Nectriaceae</taxon>
        <taxon>Cylindrodendrum</taxon>
    </lineage>
</organism>
<dbReference type="CDD" id="cd12148">
    <property type="entry name" value="fungal_TF_MHR"/>
    <property type="match status" value="1"/>
</dbReference>
<feature type="region of interest" description="Disordered" evidence="4">
    <location>
        <begin position="654"/>
        <end position="675"/>
    </location>
</feature>
<dbReference type="EMBL" id="JAANBB010000118">
    <property type="protein sequence ID" value="KAF7549618.1"/>
    <property type="molecule type" value="Genomic_DNA"/>
</dbReference>
<sequence>MLPLLARGTPEERRSFRIEAPPPPLSIRKPPRKQVTRACEHCRVRRVKEIERLRFRVEELEAELDEAHRQQGSAPVAEDALLPTPSQSTPSTRGDQSTSPPSCTRDSTLSTPKIQWEGIYTATARSEQTSYYGPSSSFYFVGRIGSFLNQTLQQSFQVRCMQPRGPNKTLDHPNSPEDAEKNTTPRVEAPRPSMPRTQEEYFLNLFWESHHTSTPIIDEGEFRKLYDSLWQNSRPYRKPSPLVDIVLAISMQYGWAFLLRDTSHTATINGQYDDASIAGRWYYRRCQGLIASELESPSITTLQCHLLSVIYLCCASFQNMAHTTLAVSVRTAQILGLHFEPPETMPRGERELRKRIWWVIYTIEARTCMKLGRPFSVQKSQVSVSIPSDNIEAAALCESSLGAYDSEVTWLTYSCQTQKFVAATVDVYNALYDKCSEILGQRGHGSFYKDTQGLEACAGFLTTLTPALETWVQQVPDGLKLKRRGNGEPFSVDRSAVLFEASAPLGLQRNRICLELTYHNMYTNIYRPFINFTPTSSTYAPAAERHAAACVNHAIAHTHIMHQVLKETDLMNGWQEFFLWQWNATVSMVGFVLAYPINPVTARARETIEKAIEVFEVYGSNFAVASSAASVTRDLTEKADLLISRLRSGIAAGAGTGTDAQQDGSDAGVVENPEGLAPLEGDGLTEFMDWALTVDSFNSFEDLFANANDSMDWWGVGPS</sequence>
<dbReference type="GO" id="GO:0008270">
    <property type="term" value="F:zinc ion binding"/>
    <property type="evidence" value="ECO:0007669"/>
    <property type="project" value="InterPro"/>
</dbReference>
<dbReference type="PANTHER" id="PTHR47424:SF12">
    <property type="entry name" value="TRANSCRIPTION FACTOR ASQA"/>
    <property type="match status" value="1"/>
</dbReference>
<dbReference type="InterPro" id="IPR007219">
    <property type="entry name" value="XnlR_reg_dom"/>
</dbReference>
<protein>
    <recommendedName>
        <fullName evidence="5">Xylanolytic transcriptional activator regulatory domain-containing protein</fullName>
    </recommendedName>
</protein>
<keyword evidence="2" id="KW-0804">Transcription</keyword>
<evidence type="ECO:0000259" key="5">
    <source>
        <dbReference type="SMART" id="SM00906"/>
    </source>
</evidence>
<feature type="region of interest" description="Disordered" evidence="4">
    <location>
        <begin position="1"/>
        <end position="34"/>
    </location>
</feature>
<dbReference type="AlphaFoldDB" id="A0A9P5HCN5"/>
<dbReference type="Proteomes" id="UP000722485">
    <property type="component" value="Unassembled WGS sequence"/>
</dbReference>
<dbReference type="InterPro" id="IPR051127">
    <property type="entry name" value="Fungal_SecMet_Regulators"/>
</dbReference>
<feature type="compositionally biased region" description="Polar residues" evidence="4">
    <location>
        <begin position="84"/>
        <end position="110"/>
    </location>
</feature>
<reference evidence="6" key="1">
    <citation type="submission" date="2020-03" db="EMBL/GenBank/DDBJ databases">
        <title>Draft Genome Sequence of Cylindrodendrum hubeiense.</title>
        <authorList>
            <person name="Buettner E."/>
            <person name="Kellner H."/>
        </authorList>
    </citation>
    <scope>NUCLEOTIDE SEQUENCE</scope>
    <source>
        <strain evidence="6">IHI 201604</strain>
    </source>
</reference>